<dbReference type="PANTHER" id="PTHR10192">
    <property type="entry name" value="MOLYBDOPTERIN BIOSYNTHESIS PROTEIN"/>
    <property type="match status" value="1"/>
</dbReference>
<keyword evidence="6" id="KW-0808">Transferase</keyword>
<name>A0A1I6JDH5_9SPHN</name>
<dbReference type="InterPro" id="IPR038987">
    <property type="entry name" value="MoeA-like"/>
</dbReference>
<comment type="similarity">
    <text evidence="3 6">Belongs to the MoeA family.</text>
</comment>
<dbReference type="Pfam" id="PF00994">
    <property type="entry name" value="MoCF_biosynth"/>
    <property type="match status" value="1"/>
</dbReference>
<protein>
    <recommendedName>
        <fullName evidence="6">Molybdopterin molybdenumtransferase</fullName>
        <ecNumber evidence="6">2.10.1.1</ecNumber>
    </recommendedName>
</protein>
<keyword evidence="9" id="KW-1185">Reference proteome</keyword>
<keyword evidence="6" id="KW-0460">Magnesium</keyword>
<dbReference type="Proteomes" id="UP000198824">
    <property type="component" value="Unassembled WGS sequence"/>
</dbReference>
<dbReference type="CDD" id="cd00887">
    <property type="entry name" value="MoeA"/>
    <property type="match status" value="1"/>
</dbReference>
<dbReference type="GO" id="GO:0005829">
    <property type="term" value="C:cytosol"/>
    <property type="evidence" value="ECO:0007669"/>
    <property type="project" value="TreeGrafter"/>
</dbReference>
<evidence type="ECO:0000256" key="1">
    <source>
        <dbReference type="ARBA" id="ARBA00002901"/>
    </source>
</evidence>
<dbReference type="InterPro" id="IPR005110">
    <property type="entry name" value="MoeA_linker/N"/>
</dbReference>
<dbReference type="InterPro" id="IPR036425">
    <property type="entry name" value="MoaB/Mog-like_dom_sf"/>
</dbReference>
<evidence type="ECO:0000259" key="7">
    <source>
        <dbReference type="SMART" id="SM00852"/>
    </source>
</evidence>
<comment type="function">
    <text evidence="1 6">Catalyzes the insertion of molybdate into adenylated molybdopterin with the concomitant release of AMP.</text>
</comment>
<dbReference type="SUPFAM" id="SSF63882">
    <property type="entry name" value="MoeA N-terminal region -like"/>
    <property type="match status" value="1"/>
</dbReference>
<dbReference type="UniPathway" id="UPA00344"/>
<evidence type="ECO:0000256" key="6">
    <source>
        <dbReference type="RuleBase" id="RU365090"/>
    </source>
</evidence>
<dbReference type="SMART" id="SM00852">
    <property type="entry name" value="MoCF_biosynth"/>
    <property type="match status" value="1"/>
</dbReference>
<dbReference type="InterPro" id="IPR036135">
    <property type="entry name" value="MoeA_linker/N_sf"/>
</dbReference>
<keyword evidence="6" id="KW-0500">Molybdenum</keyword>
<keyword evidence="6" id="KW-0479">Metal-binding</keyword>
<evidence type="ECO:0000256" key="3">
    <source>
        <dbReference type="ARBA" id="ARBA00010763"/>
    </source>
</evidence>
<comment type="pathway">
    <text evidence="2 6">Cofactor biosynthesis; molybdopterin biosynthesis.</text>
</comment>
<organism evidence="8 9">
    <name type="scientific">Sphingomonas jatrophae</name>
    <dbReference type="NCBI Taxonomy" id="1166337"/>
    <lineage>
        <taxon>Bacteria</taxon>
        <taxon>Pseudomonadati</taxon>
        <taxon>Pseudomonadota</taxon>
        <taxon>Alphaproteobacteria</taxon>
        <taxon>Sphingomonadales</taxon>
        <taxon>Sphingomonadaceae</taxon>
        <taxon>Sphingomonas</taxon>
    </lineage>
</organism>
<dbReference type="GO" id="GO:0061599">
    <property type="term" value="F:molybdopterin molybdotransferase activity"/>
    <property type="evidence" value="ECO:0007669"/>
    <property type="project" value="UniProtKB-UniRule"/>
</dbReference>
<dbReference type="Gene3D" id="2.40.340.10">
    <property type="entry name" value="MoeA, C-terminal, domain IV"/>
    <property type="match status" value="1"/>
</dbReference>
<dbReference type="GO" id="GO:0046872">
    <property type="term" value="F:metal ion binding"/>
    <property type="evidence" value="ECO:0007669"/>
    <property type="project" value="UniProtKB-UniRule"/>
</dbReference>
<dbReference type="PANTHER" id="PTHR10192:SF5">
    <property type="entry name" value="GEPHYRIN"/>
    <property type="match status" value="1"/>
</dbReference>
<evidence type="ECO:0000313" key="8">
    <source>
        <dbReference type="EMBL" id="SFR77021.1"/>
    </source>
</evidence>
<dbReference type="Pfam" id="PF03453">
    <property type="entry name" value="MoeA_N"/>
    <property type="match status" value="1"/>
</dbReference>
<evidence type="ECO:0000313" key="9">
    <source>
        <dbReference type="Proteomes" id="UP000198824"/>
    </source>
</evidence>
<dbReference type="InterPro" id="IPR005111">
    <property type="entry name" value="MoeA_C_domain_IV"/>
</dbReference>
<dbReference type="AlphaFoldDB" id="A0A1I6JDH5"/>
<dbReference type="OrthoDB" id="9804758at2"/>
<accession>A0A1I6JDH5</accession>
<dbReference type="Pfam" id="PF03454">
    <property type="entry name" value="MoeA_C"/>
    <property type="match status" value="1"/>
</dbReference>
<dbReference type="SUPFAM" id="SSF53218">
    <property type="entry name" value="Molybdenum cofactor biosynthesis proteins"/>
    <property type="match status" value="1"/>
</dbReference>
<comment type="catalytic activity">
    <reaction evidence="5">
        <text>adenylyl-molybdopterin + molybdate = Mo-molybdopterin + AMP + H(+)</text>
        <dbReference type="Rhea" id="RHEA:35047"/>
        <dbReference type="ChEBI" id="CHEBI:15378"/>
        <dbReference type="ChEBI" id="CHEBI:36264"/>
        <dbReference type="ChEBI" id="CHEBI:62727"/>
        <dbReference type="ChEBI" id="CHEBI:71302"/>
        <dbReference type="ChEBI" id="CHEBI:456215"/>
        <dbReference type="EC" id="2.10.1.1"/>
    </reaction>
</comment>
<dbReference type="GO" id="GO:0006777">
    <property type="term" value="P:Mo-molybdopterin cofactor biosynthetic process"/>
    <property type="evidence" value="ECO:0007669"/>
    <property type="project" value="UniProtKB-UniRule"/>
</dbReference>
<comment type="cofactor">
    <cofactor evidence="6">
        <name>Mg(2+)</name>
        <dbReference type="ChEBI" id="CHEBI:18420"/>
    </cofactor>
</comment>
<dbReference type="EMBL" id="FOZG01000001">
    <property type="protein sequence ID" value="SFR77021.1"/>
    <property type="molecule type" value="Genomic_DNA"/>
</dbReference>
<dbReference type="EC" id="2.10.1.1" evidence="6"/>
<evidence type="ECO:0000256" key="2">
    <source>
        <dbReference type="ARBA" id="ARBA00005046"/>
    </source>
</evidence>
<gene>
    <name evidence="8" type="ORF">SAMN05192580_0141</name>
</gene>
<dbReference type="SUPFAM" id="SSF63867">
    <property type="entry name" value="MoeA C-terminal domain-like"/>
    <property type="match status" value="1"/>
</dbReference>
<evidence type="ECO:0000256" key="5">
    <source>
        <dbReference type="ARBA" id="ARBA00047317"/>
    </source>
</evidence>
<dbReference type="InterPro" id="IPR001453">
    <property type="entry name" value="MoaB/Mog_dom"/>
</dbReference>
<dbReference type="Gene3D" id="2.170.190.11">
    <property type="entry name" value="Molybdopterin biosynthesis moea protein, domain 3"/>
    <property type="match status" value="1"/>
</dbReference>
<dbReference type="RefSeq" id="WP_093309376.1">
    <property type="nucleotide sequence ID" value="NZ_FOZG01000001.1"/>
</dbReference>
<evidence type="ECO:0000256" key="4">
    <source>
        <dbReference type="ARBA" id="ARBA00023150"/>
    </source>
</evidence>
<dbReference type="Gene3D" id="3.90.105.10">
    <property type="entry name" value="Molybdopterin biosynthesis moea protein, domain 2"/>
    <property type="match status" value="1"/>
</dbReference>
<dbReference type="Gene3D" id="3.40.980.10">
    <property type="entry name" value="MoaB/Mog-like domain"/>
    <property type="match status" value="1"/>
</dbReference>
<proteinExistence type="inferred from homology"/>
<dbReference type="InterPro" id="IPR036688">
    <property type="entry name" value="MoeA_C_domain_IV_sf"/>
</dbReference>
<keyword evidence="4 6" id="KW-0501">Molybdenum cofactor biosynthesis</keyword>
<sequence>MSLLPVEEALTRILALGTPLPVEPAPLAACLGRTLAADVAAARVQPAADLSAMDGYAIRFAELPGPWTLAGESTPGRLPDRALAPGEAMRIFTGAPLPAGADTVVVQEEIEAEGTAVRLTGEGPPRPGAHVRPAGSDFAAAAPLLTAGTRLGPAHLALAAMGGHGTLPVRRRARVALLSTGNELVPVGAPTHGLDLPASNAPMLAALLAPHAADAEDRGIVPDRLAPLARAFEEAAGADVLVTTGGASVGDHDLVRPALVQAGAAIDFWRIAMKPGKPLMAGMLDGAIVLGLPGNPVSAFVTARLFLLPLVARMTGEPAPASTRPMTLAAPLPATGIRAEYLRGRTEGDRVAPLSGQDSAGLATLAQADVLIVRPRHAPAARPGDVVDVLPIA</sequence>
<dbReference type="STRING" id="1166337.SAMN05192580_0141"/>
<feature type="domain" description="MoaB/Mog" evidence="7">
    <location>
        <begin position="176"/>
        <end position="313"/>
    </location>
</feature>
<reference evidence="8 9" key="1">
    <citation type="submission" date="2016-10" db="EMBL/GenBank/DDBJ databases">
        <authorList>
            <person name="de Groot N.N."/>
        </authorList>
    </citation>
    <scope>NUCLEOTIDE SEQUENCE [LARGE SCALE GENOMIC DNA]</scope>
    <source>
        <strain evidence="8 9">S5-249</strain>
    </source>
</reference>